<proteinExistence type="predicted"/>
<gene>
    <name evidence="2" type="ORF">PXEA_LOCUS8166</name>
</gene>
<accession>A0A448WLJ9</accession>
<feature type="region of interest" description="Disordered" evidence="1">
    <location>
        <begin position="150"/>
        <end position="173"/>
    </location>
</feature>
<name>A0A448WLJ9_9PLAT</name>
<evidence type="ECO:0000256" key="1">
    <source>
        <dbReference type="SAM" id="MobiDB-lite"/>
    </source>
</evidence>
<feature type="region of interest" description="Disordered" evidence="1">
    <location>
        <begin position="26"/>
        <end position="117"/>
    </location>
</feature>
<dbReference type="AlphaFoldDB" id="A0A448WLJ9"/>
<organism evidence="2 3">
    <name type="scientific">Protopolystoma xenopodis</name>
    <dbReference type="NCBI Taxonomy" id="117903"/>
    <lineage>
        <taxon>Eukaryota</taxon>
        <taxon>Metazoa</taxon>
        <taxon>Spiralia</taxon>
        <taxon>Lophotrochozoa</taxon>
        <taxon>Platyhelminthes</taxon>
        <taxon>Monogenea</taxon>
        <taxon>Polyopisthocotylea</taxon>
        <taxon>Polystomatidea</taxon>
        <taxon>Polystomatidae</taxon>
        <taxon>Protopolystoma</taxon>
    </lineage>
</organism>
<dbReference type="Proteomes" id="UP000784294">
    <property type="component" value="Unassembled WGS sequence"/>
</dbReference>
<protein>
    <submittedName>
        <fullName evidence="2">Uncharacterized protein</fullName>
    </submittedName>
</protein>
<feature type="compositionally biased region" description="Acidic residues" evidence="1">
    <location>
        <begin position="59"/>
        <end position="101"/>
    </location>
</feature>
<dbReference type="EMBL" id="CAAALY010022133">
    <property type="protein sequence ID" value="VEL14726.1"/>
    <property type="molecule type" value="Genomic_DNA"/>
</dbReference>
<sequence>MCGRTFKVISCASPLRDGERYRSRLICPAGRSRSGPGPKRPPKLRGAAGEECNRVEAEERPEEEQEEEGEENEEDEEEEEEEPEKSEVAAAEEEKEEDEGAAESAPALVKRPTGKRLWPRAAGQMRRLLPKQASLTPHSPAGRSARVLPQLQHQQHHHHHQQQQQKQQRCRRRRPFNCSMTSGGRIVAATAATALAESFGRSVFFKPGEAGLDASRSWRRRRRLDRRRGHLVWTTEARRGMSSPRPTDNNVESGQWPTDFGVILTLSGRLNLIAGRGSV</sequence>
<keyword evidence="3" id="KW-1185">Reference proteome</keyword>
<evidence type="ECO:0000313" key="3">
    <source>
        <dbReference type="Proteomes" id="UP000784294"/>
    </source>
</evidence>
<evidence type="ECO:0000313" key="2">
    <source>
        <dbReference type="EMBL" id="VEL14726.1"/>
    </source>
</evidence>
<reference evidence="2" key="1">
    <citation type="submission" date="2018-11" db="EMBL/GenBank/DDBJ databases">
        <authorList>
            <consortium name="Pathogen Informatics"/>
        </authorList>
    </citation>
    <scope>NUCLEOTIDE SEQUENCE</scope>
</reference>
<comment type="caution">
    <text evidence="2">The sequence shown here is derived from an EMBL/GenBank/DDBJ whole genome shotgun (WGS) entry which is preliminary data.</text>
</comment>